<name>W1P0T4_AMBTC</name>
<accession>W1P0T4</accession>
<dbReference type="GO" id="GO:0008194">
    <property type="term" value="F:UDP-glycosyltransferase activity"/>
    <property type="evidence" value="ECO:0007669"/>
    <property type="project" value="UniProtKB-ARBA"/>
</dbReference>
<dbReference type="Proteomes" id="UP000017836">
    <property type="component" value="Unassembled WGS sequence"/>
</dbReference>
<dbReference type="PANTHER" id="PTHR48044:SF22">
    <property type="entry name" value="GLYCOSYLTRANSFERASE"/>
    <property type="match status" value="1"/>
</dbReference>
<dbReference type="Gene3D" id="3.40.50.2000">
    <property type="entry name" value="Glycogen Phosphorylase B"/>
    <property type="match status" value="1"/>
</dbReference>
<dbReference type="SUPFAM" id="SSF53756">
    <property type="entry name" value="UDP-Glycosyltransferase/glycogen phosphorylase"/>
    <property type="match status" value="1"/>
</dbReference>
<reference evidence="2" key="1">
    <citation type="journal article" date="2013" name="Science">
        <title>The Amborella genome and the evolution of flowering plants.</title>
        <authorList>
            <consortium name="Amborella Genome Project"/>
        </authorList>
    </citation>
    <scope>NUCLEOTIDE SEQUENCE [LARGE SCALE GENOMIC DNA]</scope>
</reference>
<protein>
    <submittedName>
        <fullName evidence="1">Uncharacterized protein</fullName>
    </submittedName>
</protein>
<organism evidence="1 2">
    <name type="scientific">Amborella trichopoda</name>
    <dbReference type="NCBI Taxonomy" id="13333"/>
    <lineage>
        <taxon>Eukaryota</taxon>
        <taxon>Viridiplantae</taxon>
        <taxon>Streptophyta</taxon>
        <taxon>Embryophyta</taxon>
        <taxon>Tracheophyta</taxon>
        <taxon>Spermatophyta</taxon>
        <taxon>Magnoliopsida</taxon>
        <taxon>Amborellales</taxon>
        <taxon>Amborellaceae</taxon>
        <taxon>Amborella</taxon>
    </lineage>
</organism>
<sequence>MESIFMVVPIVTLLMHSDQLANAHLVTKILGMGVVVRELNEGDGFMTTKMVETTMRRLMASEEGAEVRRKALRLRDSFRQAVVEDRTSHTAASPFSPSFLGLNSLV</sequence>
<evidence type="ECO:0000313" key="1">
    <source>
        <dbReference type="EMBL" id="ERN00565.1"/>
    </source>
</evidence>
<dbReference type="eggNOG" id="ENOG502SXY0">
    <property type="taxonomic scope" value="Eukaryota"/>
</dbReference>
<proteinExistence type="predicted"/>
<dbReference type="GO" id="GO:1901135">
    <property type="term" value="P:carbohydrate derivative metabolic process"/>
    <property type="evidence" value="ECO:0007669"/>
    <property type="project" value="UniProtKB-ARBA"/>
</dbReference>
<dbReference type="PANTHER" id="PTHR48044">
    <property type="entry name" value="GLYCOSYLTRANSFERASE"/>
    <property type="match status" value="1"/>
</dbReference>
<evidence type="ECO:0000313" key="2">
    <source>
        <dbReference type="Proteomes" id="UP000017836"/>
    </source>
</evidence>
<dbReference type="AlphaFoldDB" id="W1P0T4"/>
<gene>
    <name evidence="1" type="ORF">AMTR_s00102p00115480</name>
</gene>
<dbReference type="Gramene" id="ERN00565">
    <property type="protein sequence ID" value="ERN00565"/>
    <property type="gene ID" value="AMTR_s00102p00115480"/>
</dbReference>
<dbReference type="HOGENOM" id="CLU_001724_11_2_1"/>
<dbReference type="EMBL" id="KI394858">
    <property type="protein sequence ID" value="ERN00565.1"/>
    <property type="molecule type" value="Genomic_DNA"/>
</dbReference>
<keyword evidence="2" id="KW-1185">Reference proteome</keyword>